<dbReference type="PROSITE" id="PS51450">
    <property type="entry name" value="LRR"/>
    <property type="match status" value="2"/>
</dbReference>
<organism evidence="4 5">
    <name type="scientific">Argiope bruennichi</name>
    <name type="common">Wasp spider</name>
    <name type="synonym">Aranea bruennichi</name>
    <dbReference type="NCBI Taxonomy" id="94029"/>
    <lineage>
        <taxon>Eukaryota</taxon>
        <taxon>Metazoa</taxon>
        <taxon>Ecdysozoa</taxon>
        <taxon>Arthropoda</taxon>
        <taxon>Chelicerata</taxon>
        <taxon>Arachnida</taxon>
        <taxon>Araneae</taxon>
        <taxon>Araneomorphae</taxon>
        <taxon>Entelegynae</taxon>
        <taxon>Araneoidea</taxon>
        <taxon>Araneidae</taxon>
        <taxon>Argiope</taxon>
    </lineage>
</organism>
<keyword evidence="1" id="KW-0433">Leucine-rich repeat</keyword>
<reference evidence="4" key="2">
    <citation type="submission" date="2020-06" db="EMBL/GenBank/DDBJ databases">
        <authorList>
            <person name="Sheffer M."/>
        </authorList>
    </citation>
    <scope>NUCLEOTIDE SEQUENCE</scope>
</reference>
<evidence type="ECO:0000313" key="5">
    <source>
        <dbReference type="Proteomes" id="UP000807504"/>
    </source>
</evidence>
<sequence>MTKLTEHTVLARTRAQDLRSVRKLNAWGSELTDVSIVKKLPNVEVLSLSVNAISSLEDFSHCSNLQELYIRKNNISELAEIRHLRDLPKLKNLWLADNPCAESDDYRLTVIRALPQLQKLDNMPIRPDEIESARKHGYPLEMLLPQDDNIETSPVNSQHSAIKNSTSYEEISSVSHTESFSVENTAFGSPVTPNNGNESFHVVRNVAKQPESMNHVSQAAYQERFSQESVYSEREECYQQICAQSAETSPVTSNSNVCANFQENFEREFVQEQEQYPETPSGSSSTKEHYSPKCAFAPPYMPRMTPRCERPTAIRMLPKGGKSRSANILSAVLCLIKELDWASLEVVDTAIHCQMEELEEQQQHSS</sequence>
<comment type="caution">
    <text evidence="4">The sequence shown here is derived from an EMBL/GenBank/DDBJ whole genome shotgun (WGS) entry which is preliminary data.</text>
</comment>
<keyword evidence="4" id="KW-0282">Flagellum</keyword>
<dbReference type="SMART" id="SM00446">
    <property type="entry name" value="LRRcap"/>
    <property type="match status" value="1"/>
</dbReference>
<feature type="domain" description="U2A'/phosphoprotein 32 family A C-terminal" evidence="3">
    <location>
        <begin position="103"/>
        <end position="121"/>
    </location>
</feature>
<evidence type="ECO:0000256" key="2">
    <source>
        <dbReference type="ARBA" id="ARBA00022737"/>
    </source>
</evidence>
<dbReference type="Pfam" id="PF14580">
    <property type="entry name" value="LRR_9"/>
    <property type="match status" value="1"/>
</dbReference>
<gene>
    <name evidence="4" type="ORF">HNY73_022265</name>
</gene>
<proteinExistence type="predicted"/>
<dbReference type="SUPFAM" id="SSF52058">
    <property type="entry name" value="L domain-like"/>
    <property type="match status" value="1"/>
</dbReference>
<dbReference type="InterPro" id="IPR003603">
    <property type="entry name" value="U2A'_phosphoprotein32A_C"/>
</dbReference>
<dbReference type="OMA" id="PCAEKEG"/>
<keyword evidence="4" id="KW-0966">Cell projection</keyword>
<name>A0A8T0E1N1_ARGBR</name>
<evidence type="ECO:0000256" key="1">
    <source>
        <dbReference type="ARBA" id="ARBA00022614"/>
    </source>
</evidence>
<evidence type="ECO:0000259" key="3">
    <source>
        <dbReference type="SMART" id="SM00446"/>
    </source>
</evidence>
<dbReference type="FunFam" id="3.80.10.10:FF:000094">
    <property type="entry name" value="protein C21orf2 isoform X1"/>
    <property type="match status" value="1"/>
</dbReference>
<dbReference type="OrthoDB" id="1517790at2759"/>
<dbReference type="PANTHER" id="PTHR18849:SF0">
    <property type="entry name" value="CILIA- AND FLAGELLA-ASSOCIATED PROTEIN 410-RELATED"/>
    <property type="match status" value="1"/>
</dbReference>
<dbReference type="PANTHER" id="PTHR18849">
    <property type="entry name" value="LEUCINE RICH REPEAT PROTEIN"/>
    <property type="match status" value="1"/>
</dbReference>
<reference evidence="4" key="1">
    <citation type="journal article" date="2020" name="bioRxiv">
        <title>Chromosome-level reference genome of the European wasp spider Argiope bruennichi: a resource for studies on range expansion and evolutionary adaptation.</title>
        <authorList>
            <person name="Sheffer M.M."/>
            <person name="Hoppe A."/>
            <person name="Krehenwinkel H."/>
            <person name="Uhl G."/>
            <person name="Kuss A.W."/>
            <person name="Jensen L."/>
            <person name="Jensen C."/>
            <person name="Gillespie R.G."/>
            <person name="Hoff K.J."/>
            <person name="Prost S."/>
        </authorList>
    </citation>
    <scope>NUCLEOTIDE SEQUENCE</scope>
</reference>
<evidence type="ECO:0000313" key="4">
    <source>
        <dbReference type="EMBL" id="KAF8764159.1"/>
    </source>
</evidence>
<protein>
    <submittedName>
        <fullName evidence="4">Cilia- and flagella-associated protein 410 like protein</fullName>
    </submittedName>
</protein>
<dbReference type="GO" id="GO:0007010">
    <property type="term" value="P:cytoskeleton organization"/>
    <property type="evidence" value="ECO:0007669"/>
    <property type="project" value="TreeGrafter"/>
</dbReference>
<dbReference type="InterPro" id="IPR001611">
    <property type="entry name" value="Leu-rich_rpt"/>
</dbReference>
<keyword evidence="5" id="KW-1185">Reference proteome</keyword>
<dbReference type="Gene3D" id="3.80.10.10">
    <property type="entry name" value="Ribonuclease Inhibitor"/>
    <property type="match status" value="1"/>
</dbReference>
<dbReference type="AlphaFoldDB" id="A0A8T0E1N1"/>
<dbReference type="GO" id="GO:0036064">
    <property type="term" value="C:ciliary basal body"/>
    <property type="evidence" value="ECO:0007669"/>
    <property type="project" value="UniProtKB-ARBA"/>
</dbReference>
<dbReference type="InterPro" id="IPR032675">
    <property type="entry name" value="LRR_dom_sf"/>
</dbReference>
<dbReference type="Proteomes" id="UP000807504">
    <property type="component" value="Unassembled WGS sequence"/>
</dbReference>
<keyword evidence="4" id="KW-0969">Cilium</keyword>
<keyword evidence="2" id="KW-0677">Repeat</keyword>
<accession>A0A8T0E1N1</accession>
<dbReference type="GO" id="GO:0097733">
    <property type="term" value="C:photoreceptor cell cilium"/>
    <property type="evidence" value="ECO:0007669"/>
    <property type="project" value="UniProtKB-ARBA"/>
</dbReference>
<dbReference type="EMBL" id="JABXBU010002231">
    <property type="protein sequence ID" value="KAF8764159.1"/>
    <property type="molecule type" value="Genomic_DNA"/>
</dbReference>